<sequence length="425" mass="47171">MFLLVLGVALHLLSCATAQPYDPVCKVALDGRLAYRTAADFDTRKSPFLRDYAKPDDIKWSEIINFPAVPPAVFDRKVGGQPFQVNINDKSLYQQQLAVRRAGLVIDPKGPFADYEAQNGVKTFHWSVRQPAGQTLNFDHEYMNVFHVNKNEDVFNFRVLAGKTIAWGEAQPVPVTNWKVVNVKNEGIWSTPILYEAWQNFAVTLDFQKNTIQVFYSKDKDSLQPVTDVLPNDNSQKGRFHVGLLKKPTGAKSDMAFVKGAFQESAFVDSQIYGGVFVEDSKNGCVTRQPQRFLAVIDTCKVLEDSDDTILREVKFKDGGGKFKAPVIGKTVQERVTHHAPISSTSGAGVEMFNVVGNTSRVLNIVSTGANPGELYLTFTFEWDHPEIEKGSAEELAKQIQYQASAPAGLAGTLGKIREMVKAEM</sequence>
<dbReference type="Gene3D" id="3.30.530.20">
    <property type="match status" value="1"/>
</dbReference>
<comment type="caution">
    <text evidence="3">The sequence shown here is derived from an EMBL/GenBank/DDBJ whole genome shotgun (WGS) entry which is preliminary data.</text>
</comment>
<organism evidence="3 4">
    <name type="scientific">Venturia inaequalis</name>
    <name type="common">Apple scab fungus</name>
    <dbReference type="NCBI Taxonomy" id="5025"/>
    <lineage>
        <taxon>Eukaryota</taxon>
        <taxon>Fungi</taxon>
        <taxon>Dikarya</taxon>
        <taxon>Ascomycota</taxon>
        <taxon>Pezizomycotina</taxon>
        <taxon>Dothideomycetes</taxon>
        <taxon>Pleosporomycetidae</taxon>
        <taxon>Venturiales</taxon>
        <taxon>Venturiaceae</taxon>
        <taxon>Venturia</taxon>
    </lineage>
</organism>
<feature type="domain" description="Glycoside hydrolase 131 catalytic N-terminal" evidence="2">
    <location>
        <begin position="28"/>
        <end position="284"/>
    </location>
</feature>
<dbReference type="PANTHER" id="PTHR34612:SF4">
    <property type="entry name" value="GLYCOSIDE HYDROLASE 131 CATALYTIC N-TERMINAL DOMAIN-CONTAINING PROTEIN"/>
    <property type="match status" value="1"/>
</dbReference>
<dbReference type="SUPFAM" id="SSF55961">
    <property type="entry name" value="Bet v1-like"/>
    <property type="match status" value="1"/>
</dbReference>
<feature type="chain" id="PRO_5034233564" description="Glycoside hydrolase 131 catalytic N-terminal domain-containing protein" evidence="1">
    <location>
        <begin position="19"/>
        <end position="425"/>
    </location>
</feature>
<dbReference type="Gene3D" id="2.60.120.1160">
    <property type="match status" value="1"/>
</dbReference>
<keyword evidence="4" id="KW-1185">Reference proteome</keyword>
<evidence type="ECO:0000259" key="2">
    <source>
        <dbReference type="Pfam" id="PF18271"/>
    </source>
</evidence>
<dbReference type="Pfam" id="PF18271">
    <property type="entry name" value="GH131_N"/>
    <property type="match status" value="1"/>
</dbReference>
<dbReference type="InterPro" id="IPR041524">
    <property type="entry name" value="GH131_N"/>
</dbReference>
<feature type="signal peptide" evidence="1">
    <location>
        <begin position="1"/>
        <end position="18"/>
    </location>
</feature>
<dbReference type="EMBL" id="WNWR01000020">
    <property type="protein sequence ID" value="KAE9993825.1"/>
    <property type="molecule type" value="Genomic_DNA"/>
</dbReference>
<dbReference type="Proteomes" id="UP000490939">
    <property type="component" value="Unassembled WGS sequence"/>
</dbReference>
<protein>
    <recommendedName>
        <fullName evidence="2">Glycoside hydrolase 131 catalytic N-terminal domain-containing protein</fullName>
    </recommendedName>
</protein>
<gene>
    <name evidence="3" type="ORF">EG327_003075</name>
</gene>
<accession>A0A8H3VTG2</accession>
<dbReference type="AlphaFoldDB" id="A0A8H3VTG2"/>
<name>A0A8H3VTG2_VENIN</name>
<dbReference type="InterPro" id="IPR023393">
    <property type="entry name" value="START-like_dom_sf"/>
</dbReference>
<keyword evidence="1" id="KW-0732">Signal</keyword>
<dbReference type="Pfam" id="PF08982">
    <property type="entry name" value="AtaL"/>
    <property type="match status" value="1"/>
</dbReference>
<dbReference type="InterPro" id="IPR015075">
    <property type="entry name" value="AtaL"/>
</dbReference>
<dbReference type="PANTHER" id="PTHR34612">
    <property type="entry name" value="GH131_N DOMAIN-CONTAINING PROTEIN"/>
    <property type="match status" value="1"/>
</dbReference>
<evidence type="ECO:0000313" key="4">
    <source>
        <dbReference type="Proteomes" id="UP000490939"/>
    </source>
</evidence>
<reference evidence="3 4" key="1">
    <citation type="submission" date="2019-07" db="EMBL/GenBank/DDBJ databases">
        <title>Venturia inaequalis Genome Resource.</title>
        <authorList>
            <person name="Lichtner F.J."/>
        </authorList>
    </citation>
    <scope>NUCLEOTIDE SEQUENCE [LARGE SCALE GENOMIC DNA]</scope>
    <source>
        <strain evidence="3 4">DMI_063113</strain>
    </source>
</reference>
<evidence type="ECO:0000313" key="3">
    <source>
        <dbReference type="EMBL" id="KAE9993825.1"/>
    </source>
</evidence>
<proteinExistence type="predicted"/>
<evidence type="ECO:0000256" key="1">
    <source>
        <dbReference type="SAM" id="SignalP"/>
    </source>
</evidence>